<accession>A0A1J1I8T5</accession>
<evidence type="ECO:0000256" key="1">
    <source>
        <dbReference type="SAM" id="Phobius"/>
    </source>
</evidence>
<keyword evidence="1" id="KW-0472">Membrane</keyword>
<protein>
    <submittedName>
        <fullName evidence="2">CLUMA_CG008327, isoform A</fullName>
    </submittedName>
</protein>
<dbReference type="OrthoDB" id="7482456at2759"/>
<keyword evidence="1" id="KW-0812">Transmembrane</keyword>
<dbReference type="EMBL" id="CVRI01000040">
    <property type="protein sequence ID" value="CRK94833.1"/>
    <property type="molecule type" value="Genomic_DNA"/>
</dbReference>
<evidence type="ECO:0000313" key="3">
    <source>
        <dbReference type="Proteomes" id="UP000183832"/>
    </source>
</evidence>
<keyword evidence="1" id="KW-1133">Transmembrane helix</keyword>
<dbReference type="SUPFAM" id="SSF57603">
    <property type="entry name" value="FnI-like domain"/>
    <property type="match status" value="1"/>
</dbReference>
<feature type="transmembrane region" description="Helical" evidence="1">
    <location>
        <begin position="12"/>
        <end position="38"/>
    </location>
</feature>
<gene>
    <name evidence="2" type="ORF">CLUMA_CG008327</name>
</gene>
<organism evidence="2 3">
    <name type="scientific">Clunio marinus</name>
    <dbReference type="NCBI Taxonomy" id="568069"/>
    <lineage>
        <taxon>Eukaryota</taxon>
        <taxon>Metazoa</taxon>
        <taxon>Ecdysozoa</taxon>
        <taxon>Arthropoda</taxon>
        <taxon>Hexapoda</taxon>
        <taxon>Insecta</taxon>
        <taxon>Pterygota</taxon>
        <taxon>Neoptera</taxon>
        <taxon>Endopterygota</taxon>
        <taxon>Diptera</taxon>
        <taxon>Nematocera</taxon>
        <taxon>Chironomoidea</taxon>
        <taxon>Chironomidae</taxon>
        <taxon>Clunio</taxon>
    </lineage>
</organism>
<keyword evidence="3" id="KW-1185">Reference proteome</keyword>
<reference evidence="2 3" key="1">
    <citation type="submission" date="2015-04" db="EMBL/GenBank/DDBJ databases">
        <authorList>
            <person name="Syromyatnikov M.Y."/>
            <person name="Popov V.N."/>
        </authorList>
    </citation>
    <scope>NUCLEOTIDE SEQUENCE [LARGE SCALE GENOMIC DNA]</scope>
</reference>
<proteinExistence type="predicted"/>
<evidence type="ECO:0000313" key="2">
    <source>
        <dbReference type="EMBL" id="CRK94833.1"/>
    </source>
</evidence>
<dbReference type="AlphaFoldDB" id="A0A1J1I8T5"/>
<name>A0A1J1I8T5_9DIPT</name>
<sequence>MLRKVLNIANQLILTFVRLFLWMGNVVLNMIVLSWIFVLTSDGKIYQDGQTIYNFGEGSDPCFSLYCSQGNIEEAHIDCAHNIDGPPPGYEFCTPVYEQGRCCPVSYDCSKAPCSYGGKMYQHGEAVFAVEGSDPCLDLYCSQGKVEGTHTDCEAYLRDDIADCRLIYTDGVCCPEIDCSKKPLKCTVKSSSSSGLELVYYNC</sequence>
<dbReference type="Proteomes" id="UP000183832">
    <property type="component" value="Unassembled WGS sequence"/>
</dbReference>